<organism evidence="3 4">
    <name type="scientific">Penicilliopsis zonata CBS 506.65</name>
    <dbReference type="NCBI Taxonomy" id="1073090"/>
    <lineage>
        <taxon>Eukaryota</taxon>
        <taxon>Fungi</taxon>
        <taxon>Dikarya</taxon>
        <taxon>Ascomycota</taxon>
        <taxon>Pezizomycotina</taxon>
        <taxon>Eurotiomycetes</taxon>
        <taxon>Eurotiomycetidae</taxon>
        <taxon>Eurotiales</taxon>
        <taxon>Aspergillaceae</taxon>
        <taxon>Penicilliopsis</taxon>
    </lineage>
</organism>
<dbReference type="InterPro" id="IPR001753">
    <property type="entry name" value="Enoyl-CoA_hydra/iso"/>
</dbReference>
<evidence type="ECO:0000313" key="4">
    <source>
        <dbReference type="Proteomes" id="UP000184188"/>
    </source>
</evidence>
<dbReference type="GO" id="GO:0006635">
    <property type="term" value="P:fatty acid beta-oxidation"/>
    <property type="evidence" value="ECO:0007669"/>
    <property type="project" value="TreeGrafter"/>
</dbReference>
<evidence type="ECO:0000313" key="3">
    <source>
        <dbReference type="EMBL" id="OJJ42384.1"/>
    </source>
</evidence>
<gene>
    <name evidence="3" type="ORF">ASPZODRAFT_76957</name>
</gene>
<dbReference type="GO" id="GO:0003824">
    <property type="term" value="F:catalytic activity"/>
    <property type="evidence" value="ECO:0007669"/>
    <property type="project" value="InterPro"/>
</dbReference>
<dbReference type="VEuPathDB" id="FungiDB:ASPZODRAFT_76957"/>
<dbReference type="PROSITE" id="PS00166">
    <property type="entry name" value="ENOYL_COA_HYDRATASE"/>
    <property type="match status" value="1"/>
</dbReference>
<dbReference type="Pfam" id="PF00378">
    <property type="entry name" value="ECH_1"/>
    <property type="match status" value="1"/>
</dbReference>
<name>A0A1L9S5E2_9EURO</name>
<dbReference type="EMBL" id="KV878360">
    <property type="protein sequence ID" value="OJJ42384.1"/>
    <property type="molecule type" value="Genomic_DNA"/>
</dbReference>
<dbReference type="PANTHER" id="PTHR11941">
    <property type="entry name" value="ENOYL-COA HYDRATASE-RELATED"/>
    <property type="match status" value="1"/>
</dbReference>
<protein>
    <recommendedName>
        <fullName evidence="5">Enoyl-CoA hydratase</fullName>
    </recommendedName>
</protein>
<dbReference type="OrthoDB" id="2139957at2759"/>
<keyword evidence="4" id="KW-1185">Reference proteome</keyword>
<proteinExistence type="inferred from homology"/>
<dbReference type="GO" id="GO:0005739">
    <property type="term" value="C:mitochondrion"/>
    <property type="evidence" value="ECO:0007669"/>
    <property type="project" value="TreeGrafter"/>
</dbReference>
<dbReference type="Proteomes" id="UP000184188">
    <property type="component" value="Unassembled WGS sequence"/>
</dbReference>
<evidence type="ECO:0000256" key="1">
    <source>
        <dbReference type="ARBA" id="ARBA00005254"/>
    </source>
</evidence>
<dbReference type="SUPFAM" id="SSF52096">
    <property type="entry name" value="ClpP/crotonase"/>
    <property type="match status" value="1"/>
</dbReference>
<dbReference type="InterPro" id="IPR029045">
    <property type="entry name" value="ClpP/crotonase-like_dom_sf"/>
</dbReference>
<dbReference type="Gene3D" id="3.90.226.10">
    <property type="entry name" value="2-enoyl-CoA Hydratase, Chain A, domain 1"/>
    <property type="match status" value="1"/>
</dbReference>
<evidence type="ECO:0000256" key="2">
    <source>
        <dbReference type="RuleBase" id="RU003707"/>
    </source>
</evidence>
<reference evidence="4" key="1">
    <citation type="journal article" date="2017" name="Genome Biol.">
        <title>Comparative genomics reveals high biological diversity and specific adaptations in the industrially and medically important fungal genus Aspergillus.</title>
        <authorList>
            <person name="de Vries R.P."/>
            <person name="Riley R."/>
            <person name="Wiebenga A."/>
            <person name="Aguilar-Osorio G."/>
            <person name="Amillis S."/>
            <person name="Uchima C.A."/>
            <person name="Anderluh G."/>
            <person name="Asadollahi M."/>
            <person name="Askin M."/>
            <person name="Barry K."/>
            <person name="Battaglia E."/>
            <person name="Bayram O."/>
            <person name="Benocci T."/>
            <person name="Braus-Stromeyer S.A."/>
            <person name="Caldana C."/>
            <person name="Canovas D."/>
            <person name="Cerqueira G.C."/>
            <person name="Chen F."/>
            <person name="Chen W."/>
            <person name="Choi C."/>
            <person name="Clum A."/>
            <person name="Dos Santos R.A."/>
            <person name="Damasio A.R."/>
            <person name="Diallinas G."/>
            <person name="Emri T."/>
            <person name="Fekete E."/>
            <person name="Flipphi M."/>
            <person name="Freyberg S."/>
            <person name="Gallo A."/>
            <person name="Gournas C."/>
            <person name="Habgood R."/>
            <person name="Hainaut M."/>
            <person name="Harispe M.L."/>
            <person name="Henrissat B."/>
            <person name="Hilden K.S."/>
            <person name="Hope R."/>
            <person name="Hossain A."/>
            <person name="Karabika E."/>
            <person name="Karaffa L."/>
            <person name="Karanyi Z."/>
            <person name="Krasevec N."/>
            <person name="Kuo A."/>
            <person name="Kusch H."/>
            <person name="LaButti K."/>
            <person name="Lagendijk E.L."/>
            <person name="Lapidus A."/>
            <person name="Levasseur A."/>
            <person name="Lindquist E."/>
            <person name="Lipzen A."/>
            <person name="Logrieco A.F."/>
            <person name="MacCabe A."/>
            <person name="Maekelae M.R."/>
            <person name="Malavazi I."/>
            <person name="Melin P."/>
            <person name="Meyer V."/>
            <person name="Mielnichuk N."/>
            <person name="Miskei M."/>
            <person name="Molnar A.P."/>
            <person name="Mule G."/>
            <person name="Ngan C.Y."/>
            <person name="Orejas M."/>
            <person name="Orosz E."/>
            <person name="Ouedraogo J.P."/>
            <person name="Overkamp K.M."/>
            <person name="Park H.-S."/>
            <person name="Perrone G."/>
            <person name="Piumi F."/>
            <person name="Punt P.J."/>
            <person name="Ram A.F."/>
            <person name="Ramon A."/>
            <person name="Rauscher S."/>
            <person name="Record E."/>
            <person name="Riano-Pachon D.M."/>
            <person name="Robert V."/>
            <person name="Roehrig J."/>
            <person name="Ruller R."/>
            <person name="Salamov A."/>
            <person name="Salih N.S."/>
            <person name="Samson R.A."/>
            <person name="Sandor E."/>
            <person name="Sanguinetti M."/>
            <person name="Schuetze T."/>
            <person name="Sepcic K."/>
            <person name="Shelest E."/>
            <person name="Sherlock G."/>
            <person name="Sophianopoulou V."/>
            <person name="Squina F.M."/>
            <person name="Sun H."/>
            <person name="Susca A."/>
            <person name="Todd R.B."/>
            <person name="Tsang A."/>
            <person name="Unkles S.E."/>
            <person name="van de Wiele N."/>
            <person name="van Rossen-Uffink D."/>
            <person name="Oliveira J.V."/>
            <person name="Vesth T.C."/>
            <person name="Visser J."/>
            <person name="Yu J.-H."/>
            <person name="Zhou M."/>
            <person name="Andersen M.R."/>
            <person name="Archer D.B."/>
            <person name="Baker S.E."/>
            <person name="Benoit I."/>
            <person name="Brakhage A.A."/>
            <person name="Braus G.H."/>
            <person name="Fischer R."/>
            <person name="Frisvad J.C."/>
            <person name="Goldman G.H."/>
            <person name="Houbraken J."/>
            <person name="Oakley B."/>
            <person name="Pocsi I."/>
            <person name="Scazzocchio C."/>
            <person name="Seiboth B."/>
            <person name="vanKuyk P.A."/>
            <person name="Wortman J."/>
            <person name="Dyer P.S."/>
            <person name="Grigoriev I.V."/>
        </authorList>
    </citation>
    <scope>NUCLEOTIDE SEQUENCE [LARGE SCALE GENOMIC DNA]</scope>
    <source>
        <strain evidence="4">CBS 506.65</strain>
    </source>
</reference>
<sequence length="275" mass="29793">MNPPPTQFLKLSFPAERVLLVTMDRPEKLNAMTTAAYAEFGLLWPWFDAEPSLSVAILTGAGHRAFCAGADLADWADRQAGKTAPAPLLDAPSKEAAQTQLLSRRLGKKPVIAAVNGLAHGGGFEMVVNCDLVVASRSADFCLPELQRGVVPIAGCLPRLIRTLGLQRASELVLTGRRIPAAEAYAWGLVNRVVEPEGVLEEAVRLAVSIAANSPDAILCARRGLREGWIQADVEDATQTTFEDLFTQLRSGENMLEGMLAFKERRPPKWVPSKL</sequence>
<dbReference type="CDD" id="cd06558">
    <property type="entry name" value="crotonase-like"/>
    <property type="match status" value="1"/>
</dbReference>
<dbReference type="RefSeq" id="XP_022576894.1">
    <property type="nucleotide sequence ID" value="XM_022730143.1"/>
</dbReference>
<dbReference type="GeneID" id="34616607"/>
<dbReference type="InterPro" id="IPR018376">
    <property type="entry name" value="Enoyl-CoA_hyd/isom_CS"/>
</dbReference>
<dbReference type="STRING" id="1073090.A0A1L9S5E2"/>
<evidence type="ECO:0008006" key="5">
    <source>
        <dbReference type="Google" id="ProtNLM"/>
    </source>
</evidence>
<accession>A0A1L9S5E2</accession>
<comment type="similarity">
    <text evidence="1 2">Belongs to the enoyl-CoA hydratase/isomerase family.</text>
</comment>
<dbReference type="PANTHER" id="PTHR11941:SF158">
    <property type="entry name" value="ENOYL-COA HYDRATASE (AFU_ORTHOLOGUE AFUA_2G10650)"/>
    <property type="match status" value="1"/>
</dbReference>
<dbReference type="AlphaFoldDB" id="A0A1L9S5E2"/>